<accession>A0AAW4ZQX4</accession>
<comment type="similarity">
    <text evidence="7">Belongs to the dTDP-4-dehydrorhamnose 3,5-epimerase family.</text>
</comment>
<organism evidence="8 9">
    <name type="scientific">Photobacterium phosphoreum</name>
    <dbReference type="NCBI Taxonomy" id="659"/>
    <lineage>
        <taxon>Bacteria</taxon>
        <taxon>Pseudomonadati</taxon>
        <taxon>Pseudomonadota</taxon>
        <taxon>Gammaproteobacteria</taxon>
        <taxon>Vibrionales</taxon>
        <taxon>Vibrionaceae</taxon>
        <taxon>Photobacterium</taxon>
    </lineage>
</organism>
<dbReference type="CDD" id="cd00438">
    <property type="entry name" value="cupin_RmlC"/>
    <property type="match status" value="1"/>
</dbReference>
<dbReference type="GO" id="GO:0005829">
    <property type="term" value="C:cytosol"/>
    <property type="evidence" value="ECO:0007669"/>
    <property type="project" value="TreeGrafter"/>
</dbReference>
<dbReference type="Gene3D" id="2.60.120.10">
    <property type="entry name" value="Jelly Rolls"/>
    <property type="match status" value="1"/>
</dbReference>
<dbReference type="InterPro" id="IPR011051">
    <property type="entry name" value="RmlC_Cupin_sf"/>
</dbReference>
<dbReference type="GO" id="GO:0019305">
    <property type="term" value="P:dTDP-rhamnose biosynthetic process"/>
    <property type="evidence" value="ECO:0007669"/>
    <property type="project" value="UniProtKB-UniRule"/>
</dbReference>
<dbReference type="EC" id="5.1.3.13" evidence="3 7"/>
<dbReference type="PANTHER" id="PTHR21047">
    <property type="entry name" value="DTDP-6-DEOXY-D-GLUCOSE-3,5 EPIMERASE"/>
    <property type="match status" value="1"/>
</dbReference>
<dbReference type="Pfam" id="PF00908">
    <property type="entry name" value="dTDP_sugar_isom"/>
    <property type="match status" value="1"/>
</dbReference>
<dbReference type="SUPFAM" id="SSF51182">
    <property type="entry name" value="RmlC-like cupins"/>
    <property type="match status" value="1"/>
</dbReference>
<evidence type="ECO:0000256" key="3">
    <source>
        <dbReference type="ARBA" id="ARBA00012098"/>
    </source>
</evidence>
<evidence type="ECO:0000313" key="8">
    <source>
        <dbReference type="EMBL" id="MCF2300830.1"/>
    </source>
</evidence>
<dbReference type="Proteomes" id="UP000813876">
    <property type="component" value="Unassembled WGS sequence"/>
</dbReference>
<feature type="active site" description="Proton donor" evidence="5">
    <location>
        <position position="131"/>
    </location>
</feature>
<dbReference type="InterPro" id="IPR014710">
    <property type="entry name" value="RmlC-like_jellyroll"/>
</dbReference>
<evidence type="ECO:0000256" key="5">
    <source>
        <dbReference type="PIRSR" id="PIRSR600888-1"/>
    </source>
</evidence>
<dbReference type="EMBL" id="WMCP01000002">
    <property type="protein sequence ID" value="MCF2300830.1"/>
    <property type="molecule type" value="Genomic_DNA"/>
</dbReference>
<reference evidence="8" key="1">
    <citation type="submission" date="2019-11" db="EMBL/GenBank/DDBJ databases">
        <title>Comparative genomics of photobacteria reveal adaptation to distinct habitats.</title>
        <authorList>
            <person name="Fuertes-Perez S."/>
            <person name="Hilgarth M."/>
            <person name="Vogel R.F."/>
        </authorList>
    </citation>
    <scope>NUCLEOTIDE SEQUENCE</scope>
    <source>
        <strain evidence="8">TMW2.2145</strain>
    </source>
</reference>
<feature type="active site" description="Proton acceptor" evidence="5">
    <location>
        <position position="62"/>
    </location>
</feature>
<comment type="caution">
    <text evidence="8">The sequence shown here is derived from an EMBL/GenBank/DDBJ whole genome shotgun (WGS) entry which is preliminary data.</text>
</comment>
<keyword evidence="7 8" id="KW-0413">Isomerase</keyword>
<evidence type="ECO:0000256" key="2">
    <source>
        <dbReference type="ARBA" id="ARBA00001997"/>
    </source>
</evidence>
<gene>
    <name evidence="8" type="primary">rfbC</name>
    <name evidence="8" type="ORF">GLP33_03700</name>
</gene>
<evidence type="ECO:0000256" key="1">
    <source>
        <dbReference type="ARBA" id="ARBA00001298"/>
    </source>
</evidence>
<dbReference type="GO" id="GO:0000271">
    <property type="term" value="P:polysaccharide biosynthetic process"/>
    <property type="evidence" value="ECO:0007669"/>
    <property type="project" value="TreeGrafter"/>
</dbReference>
<evidence type="ECO:0000313" key="9">
    <source>
        <dbReference type="Proteomes" id="UP000813876"/>
    </source>
</evidence>
<dbReference type="RefSeq" id="WP_232581009.1">
    <property type="nucleotide sequence ID" value="NZ_WMCP01000002.1"/>
</dbReference>
<evidence type="ECO:0000256" key="7">
    <source>
        <dbReference type="RuleBase" id="RU364069"/>
    </source>
</evidence>
<dbReference type="PANTHER" id="PTHR21047:SF2">
    <property type="entry name" value="THYMIDINE DIPHOSPHO-4-KETO-RHAMNOSE 3,5-EPIMERASE"/>
    <property type="match status" value="1"/>
</dbReference>
<comment type="catalytic activity">
    <reaction evidence="1 7">
        <text>dTDP-4-dehydro-6-deoxy-alpha-D-glucose = dTDP-4-dehydro-beta-L-rhamnose</text>
        <dbReference type="Rhea" id="RHEA:16969"/>
        <dbReference type="ChEBI" id="CHEBI:57649"/>
        <dbReference type="ChEBI" id="CHEBI:62830"/>
        <dbReference type="EC" id="5.1.3.13"/>
    </reaction>
</comment>
<name>A0AAW4ZQX4_PHOPO</name>
<dbReference type="GO" id="GO:0008830">
    <property type="term" value="F:dTDP-4-dehydrorhamnose 3,5-epimerase activity"/>
    <property type="evidence" value="ECO:0007669"/>
    <property type="project" value="UniProtKB-UniRule"/>
</dbReference>
<comment type="subunit">
    <text evidence="7">Homodimer.</text>
</comment>
<comment type="function">
    <text evidence="2 7">Catalyzes the epimerization of the C3' and C5'positions of dTDP-6-deoxy-D-xylo-4-hexulose, forming dTDP-6-deoxy-L-lyxo-4-hexulose.</text>
</comment>
<protein>
    <recommendedName>
        <fullName evidence="4 7">dTDP-4-dehydrorhamnose 3,5-epimerase</fullName>
        <ecNumber evidence="3 7">5.1.3.13</ecNumber>
    </recommendedName>
    <alternativeName>
        <fullName evidence="7">Thymidine diphospho-4-keto-rhamnose 3,5-epimerase</fullName>
    </alternativeName>
</protein>
<feature type="site" description="Participates in a stacking interaction with the thymidine ring of dTDP-4-oxo-6-deoxyglucose" evidence="6">
    <location>
        <position position="137"/>
    </location>
</feature>
<proteinExistence type="inferred from homology"/>
<dbReference type="NCBIfam" id="TIGR01221">
    <property type="entry name" value="rmlC"/>
    <property type="match status" value="1"/>
</dbReference>
<evidence type="ECO:0000256" key="4">
    <source>
        <dbReference type="ARBA" id="ARBA00019595"/>
    </source>
</evidence>
<evidence type="ECO:0000256" key="6">
    <source>
        <dbReference type="PIRSR" id="PIRSR600888-3"/>
    </source>
</evidence>
<dbReference type="AlphaFoldDB" id="A0AAW4ZQX4"/>
<dbReference type="InterPro" id="IPR000888">
    <property type="entry name" value="RmlC-like"/>
</dbReference>
<comment type="pathway">
    <text evidence="7">Carbohydrate biosynthesis; dTDP-L-rhamnose biosynthesis.</text>
</comment>
<sequence length="184" mass="21108">MNVTFTSINDLFILEPSIFGDERGFFLESWNENKFNSLISNNIHFVQDNHSKSKKNIIRGLHYQSGKPQGKLVRVVSGAVFDVAVDLRSDSVTFGQWFGIVLSAKNKKQLWIPRGFAHGFYTLEDNTEFVYKCDEYYDPSVEISIDWSDIDLNIKWPLLSELLPILSEKDLSAISFSQFKNSVL</sequence>